<dbReference type="PANTHER" id="PTHR22093:SF0">
    <property type="entry name" value="LEUKOCYTE RECEPTOR CLUSTER MEMBER 1"/>
    <property type="match status" value="1"/>
</dbReference>
<protein>
    <recommendedName>
        <fullName evidence="5">CBF1-interacting co-repressor CIR N-terminal domain-containing protein</fullName>
    </recommendedName>
</protein>
<organism evidence="3 4">
    <name type="scientific">Paramecium octaurelia</name>
    <dbReference type="NCBI Taxonomy" id="43137"/>
    <lineage>
        <taxon>Eukaryota</taxon>
        <taxon>Sar</taxon>
        <taxon>Alveolata</taxon>
        <taxon>Ciliophora</taxon>
        <taxon>Intramacronucleata</taxon>
        <taxon>Oligohymenophorea</taxon>
        <taxon>Peniculida</taxon>
        <taxon>Parameciidae</taxon>
        <taxon>Paramecium</taxon>
    </lineage>
</organism>
<evidence type="ECO:0000256" key="1">
    <source>
        <dbReference type="SAM" id="Coils"/>
    </source>
</evidence>
<accession>A0A8S1WUG4</accession>
<evidence type="ECO:0008006" key="5">
    <source>
        <dbReference type="Google" id="ProtNLM"/>
    </source>
</evidence>
<feature type="coiled-coil region" evidence="1">
    <location>
        <begin position="254"/>
        <end position="284"/>
    </location>
</feature>
<evidence type="ECO:0000313" key="4">
    <source>
        <dbReference type="Proteomes" id="UP000683925"/>
    </source>
</evidence>
<dbReference type="PANTHER" id="PTHR22093">
    <property type="entry name" value="LEUKOCYTE RECEPTOR CLUSTER LRC MEMBER 1"/>
    <property type="match status" value="1"/>
</dbReference>
<name>A0A8S1WUG4_PAROT</name>
<sequence length="297" mass="36022">MGGHGGLNILPQKKWNVYNMENRNIVERDKRKERERVQKEKRKEHKEQAGNRIQKLKQQRRAASHTPSRSVSESQSRSRSRSQSQKKQGSSKVNAELREILEAKQHINLFKEEEQYLLQKQNNQAKIELEKEFFKDKPFDLSTKFLGQYDQTKPWYIQQRQDQKQTQLQQNVKQQLKNFKEKQDNYYQILDLSKKYQEETLVSQIEAKKEETIKDKKEEENDPAYIKEMKKKQKKYQKLGKQIRELLGSDDSDLEKIRQKQKQHEREKLRKERLQREKVERSREQKLLSSIYEFKQK</sequence>
<dbReference type="OrthoDB" id="2159131at2759"/>
<comment type="caution">
    <text evidence="3">The sequence shown here is derived from an EMBL/GenBank/DDBJ whole genome shotgun (WGS) entry which is preliminary data.</text>
</comment>
<proteinExistence type="predicted"/>
<dbReference type="OMA" id="IKKGHYI"/>
<keyword evidence="1" id="KW-0175">Coiled coil</keyword>
<dbReference type="EMBL" id="CAJJDP010000094">
    <property type="protein sequence ID" value="CAD8189406.1"/>
    <property type="molecule type" value="Genomic_DNA"/>
</dbReference>
<dbReference type="Proteomes" id="UP000683925">
    <property type="component" value="Unassembled WGS sequence"/>
</dbReference>
<dbReference type="InterPro" id="IPR039875">
    <property type="entry name" value="LENG1-like"/>
</dbReference>
<gene>
    <name evidence="3" type="ORF">POCTA_138.1.T0950041</name>
</gene>
<evidence type="ECO:0000313" key="3">
    <source>
        <dbReference type="EMBL" id="CAD8189406.1"/>
    </source>
</evidence>
<keyword evidence="4" id="KW-1185">Reference proteome</keyword>
<feature type="compositionally biased region" description="Basic residues" evidence="2">
    <location>
        <begin position="54"/>
        <end position="63"/>
    </location>
</feature>
<reference evidence="3" key="1">
    <citation type="submission" date="2021-01" db="EMBL/GenBank/DDBJ databases">
        <authorList>
            <consortium name="Genoscope - CEA"/>
            <person name="William W."/>
        </authorList>
    </citation>
    <scope>NUCLEOTIDE SEQUENCE</scope>
</reference>
<evidence type="ECO:0000256" key="2">
    <source>
        <dbReference type="SAM" id="MobiDB-lite"/>
    </source>
</evidence>
<feature type="region of interest" description="Disordered" evidence="2">
    <location>
        <begin position="254"/>
        <end position="284"/>
    </location>
</feature>
<dbReference type="AlphaFoldDB" id="A0A8S1WUG4"/>
<feature type="coiled-coil region" evidence="1">
    <location>
        <begin position="165"/>
        <end position="222"/>
    </location>
</feature>
<feature type="compositionally biased region" description="Low complexity" evidence="2">
    <location>
        <begin position="68"/>
        <end position="92"/>
    </location>
</feature>
<feature type="compositionally biased region" description="Basic and acidic residues" evidence="2">
    <location>
        <begin position="24"/>
        <end position="38"/>
    </location>
</feature>
<feature type="region of interest" description="Disordered" evidence="2">
    <location>
        <begin position="1"/>
        <end position="94"/>
    </location>
</feature>